<reference evidence="1 2" key="1">
    <citation type="journal article" date="2018" name="Front. Plant Sci.">
        <title>Red Clover (Trifolium pratense) and Zigzag Clover (T. medium) - A Picture of Genomic Similarities and Differences.</title>
        <authorList>
            <person name="Dluhosova J."/>
            <person name="Istvanek J."/>
            <person name="Nedelnik J."/>
            <person name="Repkova J."/>
        </authorList>
    </citation>
    <scope>NUCLEOTIDE SEQUENCE [LARGE SCALE GENOMIC DNA]</scope>
    <source>
        <strain evidence="2">cv. 10/8</strain>
        <tissue evidence="1">Leaf</tissue>
    </source>
</reference>
<organism evidence="1 2">
    <name type="scientific">Trifolium medium</name>
    <dbReference type="NCBI Taxonomy" id="97028"/>
    <lineage>
        <taxon>Eukaryota</taxon>
        <taxon>Viridiplantae</taxon>
        <taxon>Streptophyta</taxon>
        <taxon>Embryophyta</taxon>
        <taxon>Tracheophyta</taxon>
        <taxon>Spermatophyta</taxon>
        <taxon>Magnoliopsida</taxon>
        <taxon>eudicotyledons</taxon>
        <taxon>Gunneridae</taxon>
        <taxon>Pentapetalae</taxon>
        <taxon>rosids</taxon>
        <taxon>fabids</taxon>
        <taxon>Fabales</taxon>
        <taxon>Fabaceae</taxon>
        <taxon>Papilionoideae</taxon>
        <taxon>50 kb inversion clade</taxon>
        <taxon>NPAAA clade</taxon>
        <taxon>Hologalegina</taxon>
        <taxon>IRL clade</taxon>
        <taxon>Trifolieae</taxon>
        <taxon>Trifolium</taxon>
    </lineage>
</organism>
<accession>A0A392V3I1</accession>
<sequence length="46" mass="4701">MLGNILGMLSALVKEGMGTAGDFKAADVTAEVTAEVVTVWQAGCLM</sequence>
<dbReference type="AlphaFoldDB" id="A0A392V3I1"/>
<protein>
    <submittedName>
        <fullName evidence="1">Uncharacterized protein</fullName>
    </submittedName>
</protein>
<proteinExistence type="predicted"/>
<comment type="caution">
    <text evidence="1">The sequence shown here is derived from an EMBL/GenBank/DDBJ whole genome shotgun (WGS) entry which is preliminary data.</text>
</comment>
<evidence type="ECO:0000313" key="1">
    <source>
        <dbReference type="EMBL" id="MCI82707.1"/>
    </source>
</evidence>
<keyword evidence="2" id="KW-1185">Reference proteome</keyword>
<evidence type="ECO:0000313" key="2">
    <source>
        <dbReference type="Proteomes" id="UP000265520"/>
    </source>
</evidence>
<name>A0A392V3I1_9FABA</name>
<dbReference type="Proteomes" id="UP000265520">
    <property type="component" value="Unassembled WGS sequence"/>
</dbReference>
<dbReference type="EMBL" id="LXQA011049880">
    <property type="protein sequence ID" value="MCI82707.1"/>
    <property type="molecule type" value="Genomic_DNA"/>
</dbReference>